<dbReference type="OrthoDB" id="7063880at2"/>
<dbReference type="Pfam" id="PF07238">
    <property type="entry name" value="PilZ"/>
    <property type="match status" value="1"/>
</dbReference>
<protein>
    <submittedName>
        <fullName evidence="2">Type IV pilus assembly PilZ</fullName>
    </submittedName>
</protein>
<evidence type="ECO:0000259" key="1">
    <source>
        <dbReference type="Pfam" id="PF07238"/>
    </source>
</evidence>
<keyword evidence="3" id="KW-1185">Reference proteome</keyword>
<accession>A0A1Y0IBH2</accession>
<dbReference type="KEGG" id="ome:OLMES_3073"/>
<dbReference type="Proteomes" id="UP000196027">
    <property type="component" value="Chromosome"/>
</dbReference>
<evidence type="ECO:0000313" key="3">
    <source>
        <dbReference type="Proteomes" id="UP000196027"/>
    </source>
</evidence>
<dbReference type="Gene3D" id="2.40.10.220">
    <property type="entry name" value="predicted glycosyltransferase like domains"/>
    <property type="match status" value="1"/>
</dbReference>
<dbReference type="InterPro" id="IPR009875">
    <property type="entry name" value="PilZ_domain"/>
</dbReference>
<organism evidence="2 3">
    <name type="scientific">Oleiphilus messinensis</name>
    <dbReference type="NCBI Taxonomy" id="141451"/>
    <lineage>
        <taxon>Bacteria</taxon>
        <taxon>Pseudomonadati</taxon>
        <taxon>Pseudomonadota</taxon>
        <taxon>Gammaproteobacteria</taxon>
        <taxon>Oceanospirillales</taxon>
        <taxon>Oleiphilaceae</taxon>
        <taxon>Oleiphilus</taxon>
    </lineage>
</organism>
<sequence>MREEEQGSAGDRRNHNRTSFNARVKIMHKDLGEVLCNTRDISDGGVFVLISAEQKFPKLGSLVRVQVQGLPVEAPILDMVVVRKGVDGYGLHFLNNYE</sequence>
<evidence type="ECO:0000313" key="2">
    <source>
        <dbReference type="EMBL" id="ARU57116.1"/>
    </source>
</evidence>
<dbReference type="SUPFAM" id="SSF141371">
    <property type="entry name" value="PilZ domain-like"/>
    <property type="match status" value="1"/>
</dbReference>
<name>A0A1Y0IBH2_9GAMM</name>
<dbReference type="GO" id="GO:0035438">
    <property type="term" value="F:cyclic-di-GMP binding"/>
    <property type="evidence" value="ECO:0007669"/>
    <property type="project" value="InterPro"/>
</dbReference>
<dbReference type="AlphaFoldDB" id="A0A1Y0IBH2"/>
<reference evidence="2 3" key="1">
    <citation type="submission" date="2017-05" db="EMBL/GenBank/DDBJ databases">
        <title>Genomic insights into alkan degradation activity of Oleiphilus messinensis.</title>
        <authorList>
            <person name="Kozyavkin S.A."/>
            <person name="Slesarev A.I."/>
            <person name="Golyshin P.N."/>
            <person name="Korzhenkov A."/>
            <person name="Golyshina O.N."/>
            <person name="Toshchakov S.V."/>
        </authorList>
    </citation>
    <scope>NUCLEOTIDE SEQUENCE [LARGE SCALE GENOMIC DNA]</scope>
    <source>
        <strain evidence="2 3">ME102</strain>
    </source>
</reference>
<dbReference type="RefSeq" id="WP_087462040.1">
    <property type="nucleotide sequence ID" value="NZ_CP021425.1"/>
</dbReference>
<proteinExistence type="predicted"/>
<feature type="domain" description="PilZ" evidence="1">
    <location>
        <begin position="11"/>
        <end position="95"/>
    </location>
</feature>
<dbReference type="EMBL" id="CP021425">
    <property type="protein sequence ID" value="ARU57116.1"/>
    <property type="molecule type" value="Genomic_DNA"/>
</dbReference>
<gene>
    <name evidence="2" type="ORF">OLMES_3073</name>
</gene>